<protein>
    <submittedName>
        <fullName evidence="1">Uncharacterized protein</fullName>
    </submittedName>
</protein>
<sequence>MITLILPLGKLTTRPISTFASGGGRAKDTHVYLLIYDLFYSTRAFV</sequence>
<dbReference type="PATRIC" id="fig|1122985.7.peg.2961"/>
<name>A0A069QEH0_HOYLO</name>
<proteinExistence type="predicted"/>
<dbReference type="Proteomes" id="UP000027442">
    <property type="component" value="Unassembled WGS sequence"/>
</dbReference>
<evidence type="ECO:0000313" key="1">
    <source>
        <dbReference type="EMBL" id="KDR51077.1"/>
    </source>
</evidence>
<accession>A0A069QEH0</accession>
<dbReference type="EMBL" id="JNGW01000123">
    <property type="protein sequence ID" value="KDR51077.1"/>
    <property type="molecule type" value="Genomic_DNA"/>
</dbReference>
<comment type="caution">
    <text evidence="1">The sequence shown here is derived from an EMBL/GenBank/DDBJ whole genome shotgun (WGS) entry which is preliminary data.</text>
</comment>
<dbReference type="HOGENOM" id="CLU_3187339_0_0_10"/>
<organism evidence="1 2">
    <name type="scientific">Hoylesella loescheii DSM 19665 = JCM 12249 = ATCC 15930</name>
    <dbReference type="NCBI Taxonomy" id="1122985"/>
    <lineage>
        <taxon>Bacteria</taxon>
        <taxon>Pseudomonadati</taxon>
        <taxon>Bacteroidota</taxon>
        <taxon>Bacteroidia</taxon>
        <taxon>Bacteroidales</taxon>
        <taxon>Prevotellaceae</taxon>
        <taxon>Hoylesella</taxon>
    </lineage>
</organism>
<keyword evidence="2" id="KW-1185">Reference proteome</keyword>
<evidence type="ECO:0000313" key="2">
    <source>
        <dbReference type="Proteomes" id="UP000027442"/>
    </source>
</evidence>
<reference evidence="1 2" key="1">
    <citation type="submission" date="2013-08" db="EMBL/GenBank/DDBJ databases">
        <authorList>
            <person name="Weinstock G."/>
            <person name="Sodergren E."/>
            <person name="Wylie T."/>
            <person name="Fulton L."/>
            <person name="Fulton R."/>
            <person name="Fronick C."/>
            <person name="O'Laughlin M."/>
            <person name="Godfrey J."/>
            <person name="Miner T."/>
            <person name="Herter B."/>
            <person name="Appelbaum E."/>
            <person name="Cordes M."/>
            <person name="Lek S."/>
            <person name="Wollam A."/>
            <person name="Pepin K.H."/>
            <person name="Palsikar V.B."/>
            <person name="Mitreva M."/>
            <person name="Wilson R.K."/>
        </authorList>
    </citation>
    <scope>NUCLEOTIDE SEQUENCE [LARGE SCALE GENOMIC DNA]</scope>
    <source>
        <strain evidence="1 2">ATCC 15930</strain>
    </source>
</reference>
<gene>
    <name evidence="1" type="ORF">HMPREF1991_02864</name>
</gene>
<dbReference type="AlphaFoldDB" id="A0A069QEH0"/>